<organism evidence="1 2">
    <name type="scientific">Enterocloster clostridioformis</name>
    <dbReference type="NCBI Taxonomy" id="1531"/>
    <lineage>
        <taxon>Bacteria</taxon>
        <taxon>Bacillati</taxon>
        <taxon>Bacillota</taxon>
        <taxon>Clostridia</taxon>
        <taxon>Lachnospirales</taxon>
        <taxon>Lachnospiraceae</taxon>
        <taxon>Enterocloster</taxon>
    </lineage>
</organism>
<comment type="caution">
    <text evidence="1">The sequence shown here is derived from an EMBL/GenBank/DDBJ whole genome shotgun (WGS) entry which is preliminary data.</text>
</comment>
<reference evidence="1 2" key="1">
    <citation type="submission" date="2016-10" db="EMBL/GenBank/DDBJ databases">
        <authorList>
            <person name="Varghese N."/>
            <person name="Submissions S."/>
        </authorList>
    </citation>
    <scope>NUCLEOTIDE SEQUENCE [LARGE SCALE GENOMIC DNA]</scope>
    <source>
        <strain evidence="1 2">NLAE-zl-C196</strain>
    </source>
</reference>
<name>A0A1I0K2I3_9FIRM</name>
<protein>
    <submittedName>
        <fullName evidence="1">Uncharacterized protein</fullName>
    </submittedName>
</protein>
<sequence>MECGYGGEPAVASFLEEAIMERIDQILHEDLKGTKTFYEEQDKIMEGLDQGIKDKFEDFASNMICISAKECLEVYKEAFLDGLRLGHRAFR</sequence>
<accession>A0A1I0K2I3</accession>
<evidence type="ECO:0000313" key="2">
    <source>
        <dbReference type="Proteomes" id="UP000182121"/>
    </source>
</evidence>
<dbReference type="EMBL" id="FOIO01000083">
    <property type="protein sequence ID" value="SEU17635.1"/>
    <property type="molecule type" value="Genomic_DNA"/>
</dbReference>
<proteinExistence type="predicted"/>
<dbReference type="RefSeq" id="WP_074664353.1">
    <property type="nucleotide sequence ID" value="NZ_FOIO01000083.1"/>
</dbReference>
<gene>
    <name evidence="1" type="ORF">SAMN05216521_108314</name>
</gene>
<dbReference type="Proteomes" id="UP000182121">
    <property type="component" value="Unassembled WGS sequence"/>
</dbReference>
<dbReference type="AlphaFoldDB" id="A0A1I0K2I3"/>
<evidence type="ECO:0000313" key="1">
    <source>
        <dbReference type="EMBL" id="SEU17635.1"/>
    </source>
</evidence>